<keyword evidence="2" id="KW-1185">Reference proteome</keyword>
<dbReference type="Proteomes" id="UP000242146">
    <property type="component" value="Unassembled WGS sequence"/>
</dbReference>
<dbReference type="AlphaFoldDB" id="A0A1X2GM82"/>
<sequence>MINISDDDLKALAASYLDMDLDAMFENLPKRIPTGLKESTKAMFSEVIKDGMNEDGILDRQKIDIAILERKLTCAIKGDRDSEAMQILCILEHVVRDTIEPGYERPVNRSELTCYRQTAKLLDFALCDQPLELLDSEIISKSTAEVARQNAKIFGVNNVTKFGRRIDLIVSSNATDRVELSTNEWKREAASYKVLCRQRSKNARSNKAIVKNLRALPLKAEHVDKVYSIAMDWDGKNRNRIDGNDNEVFFFSNRLGRLPFCRHPLPRHVRCQGTRKSCNSQISRTRTRFFADT</sequence>
<evidence type="ECO:0000313" key="2">
    <source>
        <dbReference type="Proteomes" id="UP000242146"/>
    </source>
</evidence>
<reference evidence="1 2" key="1">
    <citation type="submission" date="2016-07" db="EMBL/GenBank/DDBJ databases">
        <title>Pervasive Adenine N6-methylation of Active Genes in Fungi.</title>
        <authorList>
            <consortium name="DOE Joint Genome Institute"/>
            <person name="Mondo S.J."/>
            <person name="Dannebaum R.O."/>
            <person name="Kuo R.C."/>
            <person name="Labutti K."/>
            <person name="Haridas S."/>
            <person name="Kuo A."/>
            <person name="Salamov A."/>
            <person name="Ahrendt S.R."/>
            <person name="Lipzen A."/>
            <person name="Sullivan W."/>
            <person name="Andreopoulos W.B."/>
            <person name="Clum A."/>
            <person name="Lindquist E."/>
            <person name="Daum C."/>
            <person name="Ramamoorthy G.K."/>
            <person name="Gryganskyi A."/>
            <person name="Culley D."/>
            <person name="Magnuson J.K."/>
            <person name="James T.Y."/>
            <person name="O'Malley M.A."/>
            <person name="Stajich J.E."/>
            <person name="Spatafora J.W."/>
            <person name="Visel A."/>
            <person name="Grigoriev I.V."/>
        </authorList>
    </citation>
    <scope>NUCLEOTIDE SEQUENCE [LARGE SCALE GENOMIC DNA]</scope>
    <source>
        <strain evidence="1 2">NRRL 3301</strain>
    </source>
</reference>
<dbReference type="EMBL" id="MCGT01000009">
    <property type="protein sequence ID" value="ORX56982.1"/>
    <property type="molecule type" value="Genomic_DNA"/>
</dbReference>
<proteinExistence type="predicted"/>
<evidence type="ECO:0000313" key="1">
    <source>
        <dbReference type="EMBL" id="ORX56982.1"/>
    </source>
</evidence>
<organism evidence="1 2">
    <name type="scientific">Hesseltinella vesiculosa</name>
    <dbReference type="NCBI Taxonomy" id="101127"/>
    <lineage>
        <taxon>Eukaryota</taxon>
        <taxon>Fungi</taxon>
        <taxon>Fungi incertae sedis</taxon>
        <taxon>Mucoromycota</taxon>
        <taxon>Mucoromycotina</taxon>
        <taxon>Mucoromycetes</taxon>
        <taxon>Mucorales</taxon>
        <taxon>Cunninghamellaceae</taxon>
        <taxon>Hesseltinella</taxon>
    </lineage>
</organism>
<protein>
    <submittedName>
        <fullName evidence="1">Uncharacterized protein</fullName>
    </submittedName>
</protein>
<accession>A0A1X2GM82</accession>
<dbReference type="OrthoDB" id="2244190at2759"/>
<gene>
    <name evidence="1" type="ORF">DM01DRAFT_1239594</name>
</gene>
<name>A0A1X2GM82_9FUNG</name>
<comment type="caution">
    <text evidence="1">The sequence shown here is derived from an EMBL/GenBank/DDBJ whole genome shotgun (WGS) entry which is preliminary data.</text>
</comment>